<gene>
    <name evidence="2" type="ORF">Gxy13693_010_061</name>
</gene>
<organism evidence="2 3">
    <name type="scientific">Komagataeibacter xylinus NBRC 13693</name>
    <dbReference type="NCBI Taxonomy" id="1234668"/>
    <lineage>
        <taxon>Bacteria</taxon>
        <taxon>Pseudomonadati</taxon>
        <taxon>Pseudomonadota</taxon>
        <taxon>Alphaproteobacteria</taxon>
        <taxon>Acetobacterales</taxon>
        <taxon>Acetobacteraceae</taxon>
        <taxon>Komagataeibacter</taxon>
    </lineage>
</organism>
<feature type="transmembrane region" description="Helical" evidence="1">
    <location>
        <begin position="34"/>
        <end position="56"/>
    </location>
</feature>
<name>A0A0D6Q5N9_KOMXY</name>
<evidence type="ECO:0000256" key="1">
    <source>
        <dbReference type="SAM" id="Phobius"/>
    </source>
</evidence>
<dbReference type="RefSeq" id="WP_010514619.1">
    <property type="nucleotide sequence ID" value="NZ_BANJ01000010.1"/>
</dbReference>
<sequence length="61" mass="6687">MADQPDSGNPDQPGPFILHRRDLPLTGRKRVLRLGLRIVTIVLVIVAVADLVIQMVNGHGH</sequence>
<proteinExistence type="predicted"/>
<dbReference type="AlphaFoldDB" id="A0A0D6Q5N9"/>
<dbReference type="Proteomes" id="UP000032683">
    <property type="component" value="Unassembled WGS sequence"/>
</dbReference>
<accession>A0A0D6Q5N9</accession>
<evidence type="ECO:0000313" key="2">
    <source>
        <dbReference type="EMBL" id="GAN98744.1"/>
    </source>
</evidence>
<dbReference type="EMBL" id="BANJ01000010">
    <property type="protein sequence ID" value="GAN98744.1"/>
    <property type="molecule type" value="Genomic_DNA"/>
</dbReference>
<comment type="caution">
    <text evidence="2">The sequence shown here is derived from an EMBL/GenBank/DDBJ whole genome shotgun (WGS) entry which is preliminary data.</text>
</comment>
<keyword evidence="1" id="KW-0812">Transmembrane</keyword>
<reference evidence="2 3" key="1">
    <citation type="submission" date="2012-11" db="EMBL/GenBank/DDBJ databases">
        <title>Whole genome sequence of Gluconacetobacter xylinus NBRC 13693.</title>
        <authorList>
            <person name="Azuma Y."/>
            <person name="Higashiura N."/>
            <person name="Hirakawa H."/>
            <person name="Matsushita K."/>
        </authorList>
    </citation>
    <scope>NUCLEOTIDE SEQUENCE [LARGE SCALE GENOMIC DNA]</scope>
    <source>
        <strain evidence="2 3">NBRC 13693</strain>
    </source>
</reference>
<protein>
    <submittedName>
        <fullName evidence="2">Uncharacterized protein</fullName>
    </submittedName>
</protein>
<keyword evidence="1" id="KW-0472">Membrane</keyword>
<evidence type="ECO:0000313" key="3">
    <source>
        <dbReference type="Proteomes" id="UP000032683"/>
    </source>
</evidence>
<keyword evidence="1" id="KW-1133">Transmembrane helix</keyword>